<dbReference type="PROSITE" id="PS50042">
    <property type="entry name" value="CNMP_BINDING_3"/>
    <property type="match status" value="1"/>
</dbReference>
<keyword evidence="2" id="KW-1185">Reference proteome</keyword>
<evidence type="ECO:0000313" key="2">
    <source>
        <dbReference type="Proteomes" id="UP000193427"/>
    </source>
</evidence>
<dbReference type="GO" id="GO:0005829">
    <property type="term" value="C:cytosol"/>
    <property type="evidence" value="ECO:0007669"/>
    <property type="project" value="TreeGrafter"/>
</dbReference>
<dbReference type="InterPro" id="IPR050397">
    <property type="entry name" value="Env_Response_Regulators"/>
</dbReference>
<reference evidence="1 2" key="1">
    <citation type="submission" date="2016-04" db="EMBL/GenBank/DDBJ databases">
        <title>Complete genome sequence of natural rubber-degrading, novel Gram-negative bacterium, Rhizobacter gummiphilus strain NS21.</title>
        <authorList>
            <person name="Tabata M."/>
            <person name="Kasai D."/>
            <person name="Fukuda M."/>
        </authorList>
    </citation>
    <scope>NUCLEOTIDE SEQUENCE [LARGE SCALE GENOMIC DNA]</scope>
    <source>
        <strain evidence="1 2">NS21</strain>
    </source>
</reference>
<dbReference type="AlphaFoldDB" id="A0A1W6LHF4"/>
<dbReference type="InterPro" id="IPR014710">
    <property type="entry name" value="RmlC-like_jellyroll"/>
</dbReference>
<dbReference type="KEGG" id="rgu:A4W93_29205"/>
<dbReference type="InterPro" id="IPR000595">
    <property type="entry name" value="cNMP-bd_dom"/>
</dbReference>
<dbReference type="InterPro" id="IPR018490">
    <property type="entry name" value="cNMP-bd_dom_sf"/>
</dbReference>
<dbReference type="GO" id="GO:0003700">
    <property type="term" value="F:DNA-binding transcription factor activity"/>
    <property type="evidence" value="ECO:0007669"/>
    <property type="project" value="TreeGrafter"/>
</dbReference>
<sequence>MDFSELVQAIQTLNTEDAFRARLSLEQWRTIGPYFTQHDIRSGDLLIKQGDTDRSMYFLGRGSLQVFMTGGPPGSNKVAILRPGSVVGEPGVFHDGARMANVEAMTPCVVWALRGPRLEELAQRSPGLALELVRAAGGVMAARMRANMTKQLPIS</sequence>
<accession>A0A1W6LHF4</accession>
<dbReference type="Pfam" id="PF00027">
    <property type="entry name" value="cNMP_binding"/>
    <property type="match status" value="1"/>
</dbReference>
<dbReference type="Proteomes" id="UP000193427">
    <property type="component" value="Chromosome"/>
</dbReference>
<dbReference type="CDD" id="cd00038">
    <property type="entry name" value="CAP_ED"/>
    <property type="match status" value="1"/>
</dbReference>
<protein>
    <submittedName>
        <fullName evidence="1">Calcium-binding protein</fullName>
    </submittedName>
</protein>
<proteinExistence type="predicted"/>
<evidence type="ECO:0000313" key="1">
    <source>
        <dbReference type="EMBL" id="ARN23650.1"/>
    </source>
</evidence>
<organism evidence="1 2">
    <name type="scientific">Piscinibacter gummiphilus</name>
    <dbReference type="NCBI Taxonomy" id="946333"/>
    <lineage>
        <taxon>Bacteria</taxon>
        <taxon>Pseudomonadati</taxon>
        <taxon>Pseudomonadota</taxon>
        <taxon>Betaproteobacteria</taxon>
        <taxon>Burkholderiales</taxon>
        <taxon>Sphaerotilaceae</taxon>
        <taxon>Piscinibacter</taxon>
    </lineage>
</organism>
<dbReference type="EMBL" id="CP015118">
    <property type="protein sequence ID" value="ARN23650.1"/>
    <property type="molecule type" value="Genomic_DNA"/>
</dbReference>
<dbReference type="RefSeq" id="WP_085753978.1">
    <property type="nucleotide sequence ID" value="NZ_BSPR01000022.1"/>
</dbReference>
<dbReference type="SUPFAM" id="SSF51206">
    <property type="entry name" value="cAMP-binding domain-like"/>
    <property type="match status" value="1"/>
</dbReference>
<dbReference type="SMART" id="SM00100">
    <property type="entry name" value="cNMP"/>
    <property type="match status" value="1"/>
</dbReference>
<gene>
    <name evidence="1" type="ORF">A4W93_29205</name>
</gene>
<name>A0A1W6LHF4_9BURK</name>
<dbReference type="OrthoDB" id="8900094at2"/>
<dbReference type="Gene3D" id="2.60.120.10">
    <property type="entry name" value="Jelly Rolls"/>
    <property type="match status" value="1"/>
</dbReference>
<dbReference type="PANTHER" id="PTHR24567:SF74">
    <property type="entry name" value="HTH-TYPE TRANSCRIPTIONAL REGULATOR ARCR"/>
    <property type="match status" value="1"/>
</dbReference>
<dbReference type="PANTHER" id="PTHR24567">
    <property type="entry name" value="CRP FAMILY TRANSCRIPTIONAL REGULATORY PROTEIN"/>
    <property type="match status" value="1"/>
</dbReference>
<dbReference type="STRING" id="946333.A4W93_29205"/>